<dbReference type="InterPro" id="IPR001872">
    <property type="entry name" value="Peptidase_A8"/>
</dbReference>
<dbReference type="PROSITE" id="PS00855">
    <property type="entry name" value="SPASE_II"/>
    <property type="match status" value="1"/>
</dbReference>
<evidence type="ECO:0000256" key="5">
    <source>
        <dbReference type="ARBA" id="ARBA00022750"/>
    </source>
</evidence>
<dbReference type="NCBIfam" id="TIGR00077">
    <property type="entry name" value="lspA"/>
    <property type="match status" value="1"/>
</dbReference>
<evidence type="ECO:0000256" key="1">
    <source>
        <dbReference type="ARBA" id="ARBA00006139"/>
    </source>
</evidence>
<feature type="transmembrane region" description="Helical" evidence="9">
    <location>
        <begin position="126"/>
        <end position="149"/>
    </location>
</feature>
<dbReference type="GO" id="GO:0005886">
    <property type="term" value="C:plasma membrane"/>
    <property type="evidence" value="ECO:0007669"/>
    <property type="project" value="UniProtKB-SubCell"/>
</dbReference>
<comment type="function">
    <text evidence="9 10">This protein specifically catalyzes the removal of signal peptides from prolipoproteins.</text>
</comment>
<keyword evidence="6 9" id="KW-0378">Hydrolase</keyword>
<evidence type="ECO:0000256" key="2">
    <source>
        <dbReference type="ARBA" id="ARBA00022475"/>
    </source>
</evidence>
<evidence type="ECO:0000313" key="12">
    <source>
        <dbReference type="EMBL" id="CAA6827055.1"/>
    </source>
</evidence>
<evidence type="ECO:0000256" key="9">
    <source>
        <dbReference type="HAMAP-Rule" id="MF_00161"/>
    </source>
</evidence>
<organism evidence="12">
    <name type="scientific">uncultured Sulfurovum sp</name>
    <dbReference type="NCBI Taxonomy" id="269237"/>
    <lineage>
        <taxon>Bacteria</taxon>
        <taxon>Pseudomonadati</taxon>
        <taxon>Campylobacterota</taxon>
        <taxon>Epsilonproteobacteria</taxon>
        <taxon>Campylobacterales</taxon>
        <taxon>Sulfurovaceae</taxon>
        <taxon>Sulfurovum</taxon>
        <taxon>environmental samples</taxon>
    </lineage>
</organism>
<gene>
    <name evidence="9" type="primary">lspA</name>
    <name evidence="12" type="ORF">HELGO_WM8794</name>
</gene>
<keyword evidence="7 9" id="KW-1133">Transmembrane helix</keyword>
<dbReference type="EMBL" id="CACVAU010000090">
    <property type="protein sequence ID" value="CAA6827055.1"/>
    <property type="molecule type" value="Genomic_DNA"/>
</dbReference>
<feature type="active site" evidence="9">
    <location>
        <position position="116"/>
    </location>
</feature>
<dbReference type="AlphaFoldDB" id="A0A6S6U5P6"/>
<comment type="caution">
    <text evidence="9">Lacks conserved residue(s) required for the propagation of feature annotation.</text>
</comment>
<evidence type="ECO:0000256" key="11">
    <source>
        <dbReference type="RuleBase" id="RU004181"/>
    </source>
</evidence>
<feature type="transmembrane region" description="Helical" evidence="9">
    <location>
        <begin position="90"/>
        <end position="106"/>
    </location>
</feature>
<dbReference type="PANTHER" id="PTHR33695">
    <property type="entry name" value="LIPOPROTEIN SIGNAL PEPTIDASE"/>
    <property type="match status" value="1"/>
</dbReference>
<dbReference type="UniPathway" id="UPA00665"/>
<keyword evidence="2 9" id="KW-1003">Cell membrane</keyword>
<dbReference type="PRINTS" id="PR00781">
    <property type="entry name" value="LIPOSIGPTASE"/>
</dbReference>
<dbReference type="GO" id="GO:0004190">
    <property type="term" value="F:aspartic-type endopeptidase activity"/>
    <property type="evidence" value="ECO:0007669"/>
    <property type="project" value="UniProtKB-UniRule"/>
</dbReference>
<keyword evidence="3 9" id="KW-0645">Protease</keyword>
<comment type="subcellular location">
    <subcellularLocation>
        <location evidence="9">Cell membrane</location>
        <topology evidence="9">Multi-pass membrane protein</topology>
    </subcellularLocation>
</comment>
<comment type="catalytic activity">
    <reaction evidence="9 10">
        <text>Release of signal peptides from bacterial membrane prolipoproteins. Hydrolyzes -Xaa-Yaa-Zaa-|-(S,diacylglyceryl)Cys-, in which Xaa is hydrophobic (preferably Leu), and Yaa (Ala or Ser) and Zaa (Gly or Ala) have small, neutral side chains.</text>
        <dbReference type="EC" id="3.4.23.36"/>
    </reaction>
</comment>
<reference evidence="12" key="1">
    <citation type="submission" date="2020-01" db="EMBL/GenBank/DDBJ databases">
        <authorList>
            <person name="Meier V. D."/>
            <person name="Meier V D."/>
        </authorList>
    </citation>
    <scope>NUCLEOTIDE SEQUENCE</scope>
    <source>
        <strain evidence="12">HLG_WM_MAG_05</strain>
    </source>
</reference>
<dbReference type="Pfam" id="PF01252">
    <property type="entry name" value="Peptidase_A8"/>
    <property type="match status" value="1"/>
</dbReference>
<dbReference type="GO" id="GO:0006508">
    <property type="term" value="P:proteolysis"/>
    <property type="evidence" value="ECO:0007669"/>
    <property type="project" value="UniProtKB-KW"/>
</dbReference>
<keyword evidence="5 9" id="KW-0064">Aspartyl protease</keyword>
<dbReference type="PANTHER" id="PTHR33695:SF1">
    <property type="entry name" value="LIPOPROTEIN SIGNAL PEPTIDASE"/>
    <property type="match status" value="1"/>
</dbReference>
<sequence length="159" mass="17971">MMRHIMIFVLVVVGTFVIDQGIKNWAMDAVAGVEYAVIMEGSCINLELFYNRGVAFSMLAFLGDNLKWIQLVLITVIIAYVFYEGYLKQYAFALGLIVGGALGNVYDRFLHEGVVDYVAWHCGFDFAVFNYADVMIDIGVAIILLTAFLEYRREKKLKA</sequence>
<evidence type="ECO:0000256" key="3">
    <source>
        <dbReference type="ARBA" id="ARBA00022670"/>
    </source>
</evidence>
<evidence type="ECO:0000256" key="6">
    <source>
        <dbReference type="ARBA" id="ARBA00022801"/>
    </source>
</evidence>
<keyword evidence="8 9" id="KW-0472">Membrane</keyword>
<accession>A0A6S6U5P6</accession>
<feature type="active site" evidence="9">
    <location>
        <position position="133"/>
    </location>
</feature>
<evidence type="ECO:0000256" key="10">
    <source>
        <dbReference type="RuleBase" id="RU000594"/>
    </source>
</evidence>
<dbReference type="HAMAP" id="MF_00161">
    <property type="entry name" value="LspA"/>
    <property type="match status" value="1"/>
</dbReference>
<comment type="pathway">
    <text evidence="9">Protein modification; lipoprotein biosynthesis (signal peptide cleavage).</text>
</comment>
<name>A0A6S6U5P6_9BACT</name>
<feature type="transmembrane region" description="Helical" evidence="9">
    <location>
        <begin position="66"/>
        <end position="83"/>
    </location>
</feature>
<keyword evidence="12" id="KW-0449">Lipoprotein</keyword>
<proteinExistence type="inferred from homology"/>
<evidence type="ECO:0000256" key="8">
    <source>
        <dbReference type="ARBA" id="ARBA00023136"/>
    </source>
</evidence>
<keyword evidence="4 9" id="KW-0812">Transmembrane</keyword>
<comment type="similarity">
    <text evidence="1 9 11">Belongs to the peptidase A8 family.</text>
</comment>
<dbReference type="EC" id="3.4.23.36" evidence="9"/>
<protein>
    <recommendedName>
        <fullName evidence="9">Lipoprotein signal peptidase</fullName>
        <ecNumber evidence="9">3.4.23.36</ecNumber>
    </recommendedName>
    <alternativeName>
        <fullName evidence="9">Prolipoprotein signal peptidase</fullName>
    </alternativeName>
    <alternativeName>
        <fullName evidence="9">Signal peptidase II</fullName>
        <shortName evidence="9">SPase II</shortName>
    </alternativeName>
</protein>
<evidence type="ECO:0000256" key="7">
    <source>
        <dbReference type="ARBA" id="ARBA00022989"/>
    </source>
</evidence>
<evidence type="ECO:0000256" key="4">
    <source>
        <dbReference type="ARBA" id="ARBA00022692"/>
    </source>
</evidence>